<dbReference type="InterPro" id="IPR023213">
    <property type="entry name" value="CAT-like_dom_sf"/>
</dbReference>
<dbReference type="EMBL" id="WMBB01000010">
    <property type="protein sequence ID" value="MTE15576.1"/>
    <property type="molecule type" value="Genomic_DNA"/>
</dbReference>
<proteinExistence type="predicted"/>
<dbReference type="RefSeq" id="WP_154789988.1">
    <property type="nucleotide sequence ID" value="NZ_WMBB01000010.1"/>
</dbReference>
<organism evidence="1 2">
    <name type="scientific">Nocardia aurantiaca</name>
    <dbReference type="NCBI Taxonomy" id="2675850"/>
    <lineage>
        <taxon>Bacteria</taxon>
        <taxon>Bacillati</taxon>
        <taxon>Actinomycetota</taxon>
        <taxon>Actinomycetes</taxon>
        <taxon>Mycobacteriales</taxon>
        <taxon>Nocardiaceae</taxon>
        <taxon>Nocardia</taxon>
    </lineage>
</organism>
<dbReference type="Proteomes" id="UP000432464">
    <property type="component" value="Unassembled WGS sequence"/>
</dbReference>
<comment type="caution">
    <text evidence="1">The sequence shown here is derived from an EMBL/GenBank/DDBJ whole genome shotgun (WGS) entry which is preliminary data.</text>
</comment>
<keyword evidence="2" id="KW-1185">Reference proteome</keyword>
<name>A0A6I3L527_9NOCA</name>
<gene>
    <name evidence="1" type="ORF">GLP40_22750</name>
</gene>
<protein>
    <recommendedName>
        <fullName evidence="3">Diacylglycerol O-acyltransferase</fullName>
    </recommendedName>
</protein>
<dbReference type="SUPFAM" id="SSF52777">
    <property type="entry name" value="CoA-dependent acyltransferases"/>
    <property type="match status" value="1"/>
</dbReference>
<evidence type="ECO:0000313" key="2">
    <source>
        <dbReference type="Proteomes" id="UP000432464"/>
    </source>
</evidence>
<reference evidence="1 2" key="1">
    <citation type="submission" date="2019-11" db="EMBL/GenBank/DDBJ databases">
        <title>Nocardia sp. nov. CT2-14 isolated from soil.</title>
        <authorList>
            <person name="Kanchanasin P."/>
            <person name="Tanasupawat S."/>
            <person name="Yuki M."/>
            <person name="Kudo T."/>
        </authorList>
    </citation>
    <scope>NUCLEOTIDE SEQUENCE [LARGE SCALE GENOMIC DNA]</scope>
    <source>
        <strain evidence="1 2">CT2-14</strain>
    </source>
</reference>
<accession>A0A6I3L527</accession>
<evidence type="ECO:0008006" key="3">
    <source>
        <dbReference type="Google" id="ProtNLM"/>
    </source>
</evidence>
<sequence>MDRLSVLDEIFLRSHRGMGTPIVLQGLWRTAEPVHPALLWRVHRDLRGGPLGRRVVRSRVPGARPRWQRNESAYPFTMTTEPIPVATVLDWADRQGEDLDPETGPGWRLSAARLDDGGCLVALTCSHALADGRALTLAIDNALSGTPLAAPVAGHSDWADARHMWATVLAGTARALRRGIPERPTAPAARKVLSSAANATAVPGGSATCGSVFEIPARDWNRVAVTQAGTANSVFVYLIAKMLWSSGFRGDTIAASLPVDTRDEPRVDNDMSMTEVAVTRDDTPASLRRKARAAYEHRMTSPGGIPEEILQVMPDRWAYRLARGAGERDILCSNIGNLPESLLALGPHACTGVAARAIHPGLRLDGLPRTRLSGYLTRIADTYTLSLVGLDPDAIPTTAALTALAEAELSALGLRYLRW</sequence>
<dbReference type="Gene3D" id="3.30.559.10">
    <property type="entry name" value="Chloramphenicol acetyltransferase-like domain"/>
    <property type="match status" value="1"/>
</dbReference>
<evidence type="ECO:0000313" key="1">
    <source>
        <dbReference type="EMBL" id="MTE15576.1"/>
    </source>
</evidence>
<dbReference type="AlphaFoldDB" id="A0A6I3L527"/>